<comment type="subcellular location">
    <subcellularLocation>
        <location evidence="1">Cell membrane</location>
        <topology evidence="1">Multi-pass membrane protein</topology>
    </subcellularLocation>
</comment>
<dbReference type="InterPro" id="IPR004703">
    <property type="entry name" value="PTS_sugar-sp_permease"/>
</dbReference>
<dbReference type="InterPro" id="IPR051562">
    <property type="entry name" value="Ascorbate-PTS_EIIC"/>
</dbReference>
<dbReference type="PANTHER" id="PTHR33843:SF4">
    <property type="entry name" value="ASCORBATE-SPECIFIC PTS SYSTEM EIIC COMPONENT"/>
    <property type="match status" value="1"/>
</dbReference>
<evidence type="ECO:0000256" key="8">
    <source>
        <dbReference type="ARBA" id="ARBA00022989"/>
    </source>
</evidence>
<feature type="transmembrane region" description="Helical" evidence="14">
    <location>
        <begin position="384"/>
        <end position="405"/>
    </location>
</feature>
<feature type="transmembrane region" description="Helical" evidence="14">
    <location>
        <begin position="12"/>
        <end position="29"/>
    </location>
</feature>
<keyword evidence="5" id="KW-0762">Sugar transport</keyword>
<feature type="transmembrane region" description="Helical" evidence="14">
    <location>
        <begin position="154"/>
        <end position="174"/>
    </location>
</feature>
<evidence type="ECO:0000313" key="15">
    <source>
        <dbReference type="EMBL" id="AZA08826.1"/>
    </source>
</evidence>
<dbReference type="OrthoDB" id="9796178at2"/>
<evidence type="ECO:0000256" key="10">
    <source>
        <dbReference type="ARBA" id="ARBA00037387"/>
    </source>
</evidence>
<keyword evidence="3" id="KW-0813">Transport</keyword>
<comment type="similarity">
    <text evidence="11">Belongs to the UlaA family.</text>
</comment>
<keyword evidence="6" id="KW-0598">Phosphotransferase system</keyword>
<feature type="transmembrane region" description="Helical" evidence="14">
    <location>
        <begin position="126"/>
        <end position="148"/>
    </location>
</feature>
<evidence type="ECO:0000256" key="4">
    <source>
        <dbReference type="ARBA" id="ARBA00022475"/>
    </source>
</evidence>
<evidence type="ECO:0000256" key="9">
    <source>
        <dbReference type="ARBA" id="ARBA00023136"/>
    </source>
</evidence>
<evidence type="ECO:0000256" key="3">
    <source>
        <dbReference type="ARBA" id="ARBA00022448"/>
    </source>
</evidence>
<dbReference type="AlphaFoldDB" id="A0A3G6ITA4"/>
<evidence type="ECO:0000256" key="7">
    <source>
        <dbReference type="ARBA" id="ARBA00022692"/>
    </source>
</evidence>
<keyword evidence="16" id="KW-1185">Reference proteome</keyword>
<organism evidence="15 16">
    <name type="scientific">Corynebacterium pseudopelargi</name>
    <dbReference type="NCBI Taxonomy" id="2080757"/>
    <lineage>
        <taxon>Bacteria</taxon>
        <taxon>Bacillati</taxon>
        <taxon>Actinomycetota</taxon>
        <taxon>Actinomycetes</taxon>
        <taxon>Mycobacteriales</taxon>
        <taxon>Corynebacteriaceae</taxon>
        <taxon>Corynebacterium</taxon>
    </lineage>
</organism>
<sequence length="445" mass="46644">MNGILGFMVELVQIPALIVGFIALLGLLAQRKPAGDVITGTVKTALSLLIIAGGTGVLVEGLSPIQKMFEMAFPSGDVTTFVTFDEAVVSAVQTGPVATLGSEIGLTMLFGYLFHLLLARITPWHYVYLTGHMIWVHAGAFTILIYQFGWSPVATVAVASVLVGFYYTIAPALAQPFVRRITGGNDVGFAHGQTLLNILAGYIGMVVGNKEKSTEDVKMPEKLGFFRDVAVSTTLVMTIVSFVSASLAVITSGAGAFQAPIDDGGISDGQNWIVFALLMALQFTAGMLILLYGVRMLIGEIVPAFEGISKKIIPNAVPALDAPVLFAFAPNALLVGLISGLIGQIAGMALCVALGWPVPIPSMIVAFFASGTAAIFANSTGGRLAAWIGGFLWGFLGWIIISFAFQAEVFGDLAGLGAENLGFTVPDVIVPGIIIHGLAQLFGFV</sequence>
<reference evidence="15 16" key="1">
    <citation type="submission" date="2018-11" db="EMBL/GenBank/DDBJ databases">
        <authorList>
            <person name="Kleinhagauer T."/>
            <person name="Glaeser S.P."/>
            <person name="Spergser J."/>
            <person name="Ruckert C."/>
            <person name="Kaempfer P."/>
            <person name="Busse H.-J."/>
        </authorList>
    </citation>
    <scope>NUCLEOTIDE SEQUENCE [LARGE SCALE GENOMIC DNA]</scope>
    <source>
        <strain evidence="15 16">812CH</strain>
    </source>
</reference>
<accession>A0A3G6ITA4</accession>
<keyword evidence="9 14" id="KW-0472">Membrane</keyword>
<dbReference type="Pfam" id="PF03611">
    <property type="entry name" value="EIIC-GAT"/>
    <property type="match status" value="1"/>
</dbReference>
<keyword evidence="4" id="KW-1003">Cell membrane</keyword>
<keyword evidence="8 14" id="KW-1133">Transmembrane helix</keyword>
<dbReference type="GO" id="GO:0009401">
    <property type="term" value="P:phosphoenolpyruvate-dependent sugar phosphotransferase system"/>
    <property type="evidence" value="ECO:0007669"/>
    <property type="project" value="UniProtKB-KW"/>
</dbReference>
<evidence type="ECO:0000256" key="12">
    <source>
        <dbReference type="ARBA" id="ARBA00039702"/>
    </source>
</evidence>
<feature type="transmembrane region" description="Helical" evidence="14">
    <location>
        <begin position="97"/>
        <end position="119"/>
    </location>
</feature>
<feature type="transmembrane region" description="Helical" evidence="14">
    <location>
        <begin position="229"/>
        <end position="252"/>
    </location>
</feature>
<comment type="subunit">
    <text evidence="2">Homodimer.</text>
</comment>
<dbReference type="RefSeq" id="WP_123959821.1">
    <property type="nucleotide sequence ID" value="NZ_CP033898.1"/>
</dbReference>
<evidence type="ECO:0000256" key="2">
    <source>
        <dbReference type="ARBA" id="ARBA00011738"/>
    </source>
</evidence>
<dbReference type="GO" id="GO:0005886">
    <property type="term" value="C:plasma membrane"/>
    <property type="evidence" value="ECO:0007669"/>
    <property type="project" value="UniProtKB-SubCell"/>
</dbReference>
<feature type="transmembrane region" description="Helical" evidence="14">
    <location>
        <begin position="41"/>
        <end position="59"/>
    </location>
</feature>
<feature type="transmembrane region" description="Helical" evidence="14">
    <location>
        <begin position="319"/>
        <end position="346"/>
    </location>
</feature>
<evidence type="ECO:0000256" key="1">
    <source>
        <dbReference type="ARBA" id="ARBA00004651"/>
    </source>
</evidence>
<dbReference type="KEGG" id="cpso:CPPEL_03475"/>
<evidence type="ECO:0000256" key="5">
    <source>
        <dbReference type="ARBA" id="ARBA00022597"/>
    </source>
</evidence>
<evidence type="ECO:0000256" key="14">
    <source>
        <dbReference type="SAM" id="Phobius"/>
    </source>
</evidence>
<gene>
    <name evidence="15" type="primary">ulaA</name>
    <name evidence="15" type="ORF">CPPEL_03475</name>
</gene>
<protein>
    <recommendedName>
        <fullName evidence="12">Ascorbate-specific PTS system EIIC component</fullName>
    </recommendedName>
    <alternativeName>
        <fullName evidence="13">Ascorbate-specific permease IIC component UlaA</fullName>
    </alternativeName>
</protein>
<evidence type="ECO:0000313" key="16">
    <source>
        <dbReference type="Proteomes" id="UP000271426"/>
    </source>
</evidence>
<proteinExistence type="inferred from homology"/>
<dbReference type="EMBL" id="CP033898">
    <property type="protein sequence ID" value="AZA08826.1"/>
    <property type="molecule type" value="Genomic_DNA"/>
</dbReference>
<comment type="function">
    <text evidence="10">The phosphoenolpyruvate-dependent sugar phosphotransferase system (sugar PTS), a major carbohydrate active transport system, catalyzes the phosphorylation of incoming sugar substrates concomitantly with their translocation across the cell membrane. The enzyme II UlaABC PTS system is involved in ascorbate transport.</text>
</comment>
<dbReference type="PANTHER" id="PTHR33843">
    <property type="entry name" value="ASCORBATE-SPECIFIC PTS SYSTEM EIIC COMPONENT"/>
    <property type="match status" value="1"/>
</dbReference>
<evidence type="ECO:0000256" key="13">
    <source>
        <dbReference type="ARBA" id="ARBA00042859"/>
    </source>
</evidence>
<dbReference type="Proteomes" id="UP000271426">
    <property type="component" value="Chromosome"/>
</dbReference>
<evidence type="ECO:0000256" key="11">
    <source>
        <dbReference type="ARBA" id="ARBA00038218"/>
    </source>
</evidence>
<name>A0A3G6ITA4_9CORY</name>
<keyword evidence="7 14" id="KW-0812">Transmembrane</keyword>
<feature type="transmembrane region" description="Helical" evidence="14">
    <location>
        <begin position="358"/>
        <end position="377"/>
    </location>
</feature>
<feature type="transmembrane region" description="Helical" evidence="14">
    <location>
        <begin position="425"/>
        <end position="444"/>
    </location>
</feature>
<evidence type="ECO:0000256" key="6">
    <source>
        <dbReference type="ARBA" id="ARBA00022683"/>
    </source>
</evidence>
<feature type="transmembrane region" description="Helical" evidence="14">
    <location>
        <begin position="272"/>
        <end position="298"/>
    </location>
</feature>